<dbReference type="InterPro" id="IPR011453">
    <property type="entry name" value="DUF1559"/>
</dbReference>
<keyword evidence="2" id="KW-1133">Transmembrane helix</keyword>
<dbReference type="NCBIfam" id="TIGR04294">
    <property type="entry name" value="pre_pil_HX9DG"/>
    <property type="match status" value="1"/>
</dbReference>
<dbReference type="Pfam" id="PF07596">
    <property type="entry name" value="SBP_bac_10"/>
    <property type="match status" value="1"/>
</dbReference>
<organism evidence="4 5">
    <name type="scientific">Blastopirellula marina</name>
    <dbReference type="NCBI Taxonomy" id="124"/>
    <lineage>
        <taxon>Bacteria</taxon>
        <taxon>Pseudomonadati</taxon>
        <taxon>Planctomycetota</taxon>
        <taxon>Planctomycetia</taxon>
        <taxon>Pirellulales</taxon>
        <taxon>Pirellulaceae</taxon>
        <taxon>Blastopirellula</taxon>
    </lineage>
</organism>
<dbReference type="Proteomes" id="UP000238322">
    <property type="component" value="Unassembled WGS sequence"/>
</dbReference>
<evidence type="ECO:0000256" key="2">
    <source>
        <dbReference type="SAM" id="Phobius"/>
    </source>
</evidence>
<comment type="caution">
    <text evidence="4">The sequence shown here is derived from an EMBL/GenBank/DDBJ whole genome shotgun (WGS) entry which is preliminary data.</text>
</comment>
<feature type="domain" description="DUF1559" evidence="3">
    <location>
        <begin position="31"/>
        <end position="290"/>
    </location>
</feature>
<protein>
    <submittedName>
        <fullName evidence="4">Prepilin-type cleavage/methylation domain-containing protein</fullName>
    </submittedName>
</protein>
<dbReference type="RefSeq" id="WP_105331292.1">
    <property type="nucleotide sequence ID" value="NZ_PUHY01000012.1"/>
</dbReference>
<evidence type="ECO:0000313" key="5">
    <source>
        <dbReference type="Proteomes" id="UP000238322"/>
    </source>
</evidence>
<dbReference type="PROSITE" id="PS00409">
    <property type="entry name" value="PROKAR_NTER_METHYL"/>
    <property type="match status" value="1"/>
</dbReference>
<dbReference type="AlphaFoldDB" id="A0A2S8FJQ8"/>
<sequence length="310" mass="33670">MSSRKGFTLVELLVVIAIIGVLIALLLPAVQQAREAARRMSCFNNLKQLGLALHNYHDTFGTFPSGYIATNSDHRTPLATGDPGWGWAALILPQMEQGNLADSIDFRLSILNVSNQAARETLIQAYSCPSDRSPEVFHIHDENENELTELASANYVGCFGTTELDECEGLASGVKCQGTGLLDHNGRYGMRDVIDGTSNTLMVGERASPLYSDHVELSTWVGAVSGGEEAAVRILGIADHPPNSQYHQHDDDDHGHEHQHLDDFGSRHPAGTNFVFADGSVHLITETIDVAVYQSLATRAGREMISGDAY</sequence>
<reference evidence="4 5" key="1">
    <citation type="submission" date="2018-02" db="EMBL/GenBank/DDBJ databases">
        <title>Comparative genomes isolates from brazilian mangrove.</title>
        <authorList>
            <person name="Araujo J.E."/>
            <person name="Taketani R.G."/>
            <person name="Silva M.C.P."/>
            <person name="Loureco M.V."/>
            <person name="Andreote F.D."/>
        </authorList>
    </citation>
    <scope>NUCLEOTIDE SEQUENCE [LARGE SCALE GENOMIC DNA]</scope>
    <source>
        <strain evidence="4 5">Hex-1 MGV</strain>
    </source>
</reference>
<dbReference type="PANTHER" id="PTHR30093:SF2">
    <property type="entry name" value="TYPE II SECRETION SYSTEM PROTEIN H"/>
    <property type="match status" value="1"/>
</dbReference>
<dbReference type="InterPro" id="IPR045584">
    <property type="entry name" value="Pilin-like"/>
</dbReference>
<evidence type="ECO:0000313" key="4">
    <source>
        <dbReference type="EMBL" id="PQO32280.1"/>
    </source>
</evidence>
<keyword evidence="2" id="KW-0472">Membrane</keyword>
<evidence type="ECO:0000259" key="3">
    <source>
        <dbReference type="Pfam" id="PF07596"/>
    </source>
</evidence>
<dbReference type="InterPro" id="IPR012902">
    <property type="entry name" value="N_methyl_site"/>
</dbReference>
<dbReference type="Pfam" id="PF07963">
    <property type="entry name" value="N_methyl"/>
    <property type="match status" value="1"/>
</dbReference>
<keyword evidence="2" id="KW-0812">Transmembrane</keyword>
<dbReference type="PANTHER" id="PTHR30093">
    <property type="entry name" value="GENERAL SECRETION PATHWAY PROTEIN G"/>
    <property type="match status" value="1"/>
</dbReference>
<dbReference type="SUPFAM" id="SSF54523">
    <property type="entry name" value="Pili subunits"/>
    <property type="match status" value="1"/>
</dbReference>
<feature type="compositionally biased region" description="Basic and acidic residues" evidence="1">
    <location>
        <begin position="247"/>
        <end position="263"/>
    </location>
</feature>
<dbReference type="EMBL" id="PUHY01000012">
    <property type="protein sequence ID" value="PQO32280.1"/>
    <property type="molecule type" value="Genomic_DNA"/>
</dbReference>
<evidence type="ECO:0000256" key="1">
    <source>
        <dbReference type="SAM" id="MobiDB-lite"/>
    </source>
</evidence>
<accession>A0A2S8FJQ8</accession>
<feature type="transmembrane region" description="Helical" evidence="2">
    <location>
        <begin position="12"/>
        <end position="30"/>
    </location>
</feature>
<dbReference type="OrthoDB" id="255848at2"/>
<gene>
    <name evidence="4" type="ORF">C5Y83_18810</name>
</gene>
<dbReference type="InterPro" id="IPR027558">
    <property type="entry name" value="Pre_pil_HX9DG_C"/>
</dbReference>
<dbReference type="Gene3D" id="3.30.700.10">
    <property type="entry name" value="Glycoprotein, Type 4 Pilin"/>
    <property type="match status" value="1"/>
</dbReference>
<name>A0A2S8FJQ8_9BACT</name>
<feature type="region of interest" description="Disordered" evidence="1">
    <location>
        <begin position="242"/>
        <end position="263"/>
    </location>
</feature>
<proteinExistence type="predicted"/>
<dbReference type="NCBIfam" id="TIGR02532">
    <property type="entry name" value="IV_pilin_GFxxxE"/>
    <property type="match status" value="1"/>
</dbReference>